<dbReference type="Proteomes" id="UP001081071">
    <property type="component" value="Unassembled WGS sequence"/>
</dbReference>
<evidence type="ECO:0000256" key="5">
    <source>
        <dbReference type="RuleBase" id="RU362125"/>
    </source>
</evidence>
<comment type="caution">
    <text evidence="9">The sequence shown here is derived from an EMBL/GenBank/DDBJ whole genome shotgun (WGS) entry which is preliminary data.</text>
</comment>
<gene>
    <name evidence="9" type="ORF">O4220_23365</name>
</gene>
<comment type="similarity">
    <text evidence="2 5">Belongs to the acyl-CoA dehydrogenase family.</text>
</comment>
<keyword evidence="4 5" id="KW-0274">FAD</keyword>
<dbReference type="EMBL" id="JAPWIJ010000012">
    <property type="protein sequence ID" value="MCZ4521468.1"/>
    <property type="molecule type" value="Genomic_DNA"/>
</dbReference>
<dbReference type="InterPro" id="IPR013786">
    <property type="entry name" value="AcylCoA_DH/ox_N"/>
</dbReference>
<dbReference type="Gene3D" id="1.10.540.10">
    <property type="entry name" value="Acyl-CoA dehydrogenase/oxidase, N-terminal domain"/>
    <property type="match status" value="1"/>
</dbReference>
<dbReference type="InterPro" id="IPR009100">
    <property type="entry name" value="AcylCoA_DH/oxidase_NM_dom_sf"/>
</dbReference>
<evidence type="ECO:0000256" key="2">
    <source>
        <dbReference type="ARBA" id="ARBA00009347"/>
    </source>
</evidence>
<evidence type="ECO:0000313" key="10">
    <source>
        <dbReference type="Proteomes" id="UP001081071"/>
    </source>
</evidence>
<proteinExistence type="inferred from homology"/>
<dbReference type="RefSeq" id="WP_269607913.1">
    <property type="nucleotide sequence ID" value="NZ_JAPWIJ010000012.1"/>
</dbReference>
<dbReference type="SUPFAM" id="SSF56645">
    <property type="entry name" value="Acyl-CoA dehydrogenase NM domain-like"/>
    <property type="match status" value="1"/>
</dbReference>
<keyword evidence="10" id="KW-1185">Reference proteome</keyword>
<name>A0ABT4MKF4_9NOCA</name>
<dbReference type="InterPro" id="IPR046373">
    <property type="entry name" value="Acyl-CoA_Oxase/DH_mid-dom_sf"/>
</dbReference>
<feature type="domain" description="Acyl-CoA dehydrogenase/oxidase N-terminal" evidence="8">
    <location>
        <begin position="9"/>
        <end position="119"/>
    </location>
</feature>
<reference evidence="9" key="1">
    <citation type="submission" date="2022-12" db="EMBL/GenBank/DDBJ databases">
        <authorList>
            <person name="Krivoruchko A.V."/>
            <person name="Elkin A."/>
        </authorList>
    </citation>
    <scope>NUCLEOTIDE SEQUENCE</scope>
    <source>
        <strain evidence="9">IEGM 1391</strain>
    </source>
</reference>
<dbReference type="InterPro" id="IPR009075">
    <property type="entry name" value="AcylCo_DH/oxidase_C"/>
</dbReference>
<feature type="domain" description="Acyl-CoA oxidase/dehydrogenase middle" evidence="7">
    <location>
        <begin position="124"/>
        <end position="217"/>
    </location>
</feature>
<accession>A0ABT4MKF4</accession>
<protein>
    <submittedName>
        <fullName evidence="9">Acyl-CoA dehydrogenase family protein</fullName>
    </submittedName>
</protein>
<keyword evidence="5" id="KW-0560">Oxidoreductase</keyword>
<dbReference type="Pfam" id="PF00441">
    <property type="entry name" value="Acyl-CoA_dh_1"/>
    <property type="match status" value="1"/>
</dbReference>
<evidence type="ECO:0000256" key="3">
    <source>
        <dbReference type="ARBA" id="ARBA00022630"/>
    </source>
</evidence>
<dbReference type="PROSITE" id="PS00073">
    <property type="entry name" value="ACYL_COA_DH_2"/>
    <property type="match status" value="1"/>
</dbReference>
<feature type="domain" description="Acyl-CoA dehydrogenase/oxidase C-terminal" evidence="6">
    <location>
        <begin position="229"/>
        <end position="377"/>
    </location>
</feature>
<dbReference type="Gene3D" id="1.20.140.10">
    <property type="entry name" value="Butyryl-CoA Dehydrogenase, subunit A, domain 3"/>
    <property type="match status" value="1"/>
</dbReference>
<keyword evidence="3 5" id="KW-0285">Flavoprotein</keyword>
<dbReference type="Gene3D" id="2.40.110.10">
    <property type="entry name" value="Butyryl-CoA Dehydrogenase, subunit A, domain 2"/>
    <property type="match status" value="1"/>
</dbReference>
<dbReference type="PANTHER" id="PTHR43884:SF12">
    <property type="entry name" value="ISOVALERYL-COA DEHYDROGENASE, MITOCHONDRIAL-RELATED"/>
    <property type="match status" value="1"/>
</dbReference>
<evidence type="ECO:0000259" key="8">
    <source>
        <dbReference type="Pfam" id="PF02771"/>
    </source>
</evidence>
<dbReference type="Pfam" id="PF02771">
    <property type="entry name" value="Acyl-CoA_dh_N"/>
    <property type="match status" value="1"/>
</dbReference>
<evidence type="ECO:0000313" key="9">
    <source>
        <dbReference type="EMBL" id="MCZ4521468.1"/>
    </source>
</evidence>
<evidence type="ECO:0000256" key="1">
    <source>
        <dbReference type="ARBA" id="ARBA00001974"/>
    </source>
</evidence>
<dbReference type="PANTHER" id="PTHR43884">
    <property type="entry name" value="ACYL-COA DEHYDROGENASE"/>
    <property type="match status" value="1"/>
</dbReference>
<evidence type="ECO:0000259" key="6">
    <source>
        <dbReference type="Pfam" id="PF00441"/>
    </source>
</evidence>
<comment type="cofactor">
    <cofactor evidence="1 5">
        <name>FAD</name>
        <dbReference type="ChEBI" id="CHEBI:57692"/>
    </cofactor>
</comment>
<evidence type="ECO:0000256" key="4">
    <source>
        <dbReference type="ARBA" id="ARBA00022827"/>
    </source>
</evidence>
<evidence type="ECO:0000259" key="7">
    <source>
        <dbReference type="Pfam" id="PF02770"/>
    </source>
</evidence>
<dbReference type="Pfam" id="PF02770">
    <property type="entry name" value="Acyl-CoA_dh_M"/>
    <property type="match status" value="1"/>
</dbReference>
<dbReference type="PIRSF" id="PIRSF016578">
    <property type="entry name" value="HsaA"/>
    <property type="match status" value="1"/>
</dbReference>
<organism evidence="9 10">
    <name type="scientific">Rhodococcus ruber</name>
    <dbReference type="NCBI Taxonomy" id="1830"/>
    <lineage>
        <taxon>Bacteria</taxon>
        <taxon>Bacillati</taxon>
        <taxon>Actinomycetota</taxon>
        <taxon>Actinomycetes</taxon>
        <taxon>Mycobacteriales</taxon>
        <taxon>Nocardiaceae</taxon>
        <taxon>Rhodococcus</taxon>
    </lineage>
</organism>
<sequence length="380" mass="40430">MPVDRLLPTAEARDLIALTRDVADKILDPIVDEHERRETYPDGVFATLGEAGLLSLPYAEEWGGGGQPYEVYLQVLEELASRWAAVAVAVSVHGLACYPMMAFGTDQQKADKLPDMLGGGQIGAYSLSEAQAGSDAAALGCKATATDGGYTVNGSKAWITHGGVADFYNLFARTGEGSKGISCFLVPKGTEGLSFGKPEEKMGLHAIPTTSAHYDDVHVPTEWRIGAEGQGLQIAFSALDAGRLGIAAVAVGIAQAALDDAVKYAQERTAFGKKIIDHQGLGFVLADMAAAVDSARATYLDAARRRDAGLPYSRNASVAKLIATDAAMKVTTDAVQVFGGYGYTRDFRVERYMRDAKITQIFEGTNQIQRLVIARSLATN</sequence>
<dbReference type="InterPro" id="IPR006089">
    <property type="entry name" value="Acyl-CoA_DH_CS"/>
</dbReference>
<dbReference type="InterPro" id="IPR006091">
    <property type="entry name" value="Acyl-CoA_Oxase/DH_mid-dom"/>
</dbReference>
<dbReference type="SUPFAM" id="SSF47203">
    <property type="entry name" value="Acyl-CoA dehydrogenase C-terminal domain-like"/>
    <property type="match status" value="1"/>
</dbReference>
<dbReference type="InterPro" id="IPR037069">
    <property type="entry name" value="AcylCoA_DH/ox_N_sf"/>
</dbReference>
<dbReference type="InterPro" id="IPR036250">
    <property type="entry name" value="AcylCo_DH-like_C"/>
</dbReference>